<reference evidence="3 4" key="1">
    <citation type="submission" date="2021-03" db="EMBL/GenBank/DDBJ databases">
        <title>Genomic Encyclopedia of Type Strains, Phase IV (KMG-IV): sequencing the most valuable type-strain genomes for metagenomic binning, comparative biology and taxonomic classification.</title>
        <authorList>
            <person name="Goeker M."/>
        </authorList>
    </citation>
    <scope>NUCLEOTIDE SEQUENCE [LARGE SCALE GENOMIC DNA]</scope>
    <source>
        <strain evidence="3 4">DSM 27138</strain>
    </source>
</reference>
<evidence type="ECO:0000313" key="3">
    <source>
        <dbReference type="EMBL" id="MBP2017891.1"/>
    </source>
</evidence>
<dbReference type="InterPro" id="IPR003362">
    <property type="entry name" value="Bact_transf"/>
</dbReference>
<dbReference type="RefSeq" id="WP_209466034.1">
    <property type="nucleotide sequence ID" value="NZ_JAGGLG010000008.1"/>
</dbReference>
<feature type="domain" description="Bacterial sugar transferase" evidence="2">
    <location>
        <begin position="6"/>
        <end position="180"/>
    </location>
</feature>
<accession>A0ABS4JQS8</accession>
<dbReference type="Pfam" id="PF02397">
    <property type="entry name" value="Bac_transf"/>
    <property type="match status" value="1"/>
</dbReference>
<dbReference type="EMBL" id="JAGGLG010000008">
    <property type="protein sequence ID" value="MBP2017891.1"/>
    <property type="molecule type" value="Genomic_DNA"/>
</dbReference>
<evidence type="ECO:0000313" key="4">
    <source>
        <dbReference type="Proteomes" id="UP001519289"/>
    </source>
</evidence>
<gene>
    <name evidence="3" type="ORF">J2Z79_001277</name>
</gene>
<proteinExistence type="inferred from homology"/>
<sequence>MRRVAKRMLDLLLAVPGFILLMPVMITVALVVAIHLGRPVIFAQVRPGYRGKPFRMYKFRTMLDARDPSGALLPDEHRLTPLGRFLRSTSLDELPELWNVIRGDMSLVGPRPLLMEYLDLYTPEQARRHEVPPGITGWAQVNGRNALSWEEKFALDVWYVDNWSLWLDIKILWRTVAAVLLRRGVSAEGHVTMPPFTGTRKQENA</sequence>
<dbReference type="PANTHER" id="PTHR30576">
    <property type="entry name" value="COLANIC BIOSYNTHESIS UDP-GLUCOSE LIPID CARRIER TRANSFERASE"/>
    <property type="match status" value="1"/>
</dbReference>
<protein>
    <submittedName>
        <fullName evidence="3">Lipopolysaccharide/colanic/teichoic acid biosynthesis glycosyltransferase</fullName>
    </submittedName>
</protein>
<comment type="similarity">
    <text evidence="1">Belongs to the bacterial sugar transferase family.</text>
</comment>
<keyword evidence="4" id="KW-1185">Reference proteome</keyword>
<dbReference type="Proteomes" id="UP001519289">
    <property type="component" value="Unassembled WGS sequence"/>
</dbReference>
<name>A0ABS4JQS8_9FIRM</name>
<dbReference type="PANTHER" id="PTHR30576:SF8">
    <property type="entry name" value="UNDECAPRENYL-PHOSPHATE GALACTOSE PHOSPHOTRANSFERASE"/>
    <property type="match status" value="1"/>
</dbReference>
<organism evidence="3 4">
    <name type="scientific">Symbiobacterium terraclitae</name>
    <dbReference type="NCBI Taxonomy" id="557451"/>
    <lineage>
        <taxon>Bacteria</taxon>
        <taxon>Bacillati</taxon>
        <taxon>Bacillota</taxon>
        <taxon>Clostridia</taxon>
        <taxon>Eubacteriales</taxon>
        <taxon>Symbiobacteriaceae</taxon>
        <taxon>Symbiobacterium</taxon>
    </lineage>
</organism>
<comment type="caution">
    <text evidence="3">The sequence shown here is derived from an EMBL/GenBank/DDBJ whole genome shotgun (WGS) entry which is preliminary data.</text>
</comment>
<evidence type="ECO:0000259" key="2">
    <source>
        <dbReference type="Pfam" id="PF02397"/>
    </source>
</evidence>
<evidence type="ECO:0000256" key="1">
    <source>
        <dbReference type="ARBA" id="ARBA00006464"/>
    </source>
</evidence>